<dbReference type="PANTHER" id="PTHR23076:SF97">
    <property type="entry name" value="ATP-DEPENDENT ZINC METALLOPROTEASE YME1L1"/>
    <property type="match status" value="1"/>
</dbReference>
<feature type="domain" description="AAA+ ATPase" evidence="1">
    <location>
        <begin position="483"/>
        <end position="692"/>
    </location>
</feature>
<dbReference type="InterPro" id="IPR003593">
    <property type="entry name" value="AAA+_ATPase"/>
</dbReference>
<dbReference type="VEuPathDB" id="PlasmoDB:PRELSG_0114400"/>
<dbReference type="InterPro" id="IPR003959">
    <property type="entry name" value="ATPase_AAA_core"/>
</dbReference>
<reference evidence="2 3" key="1">
    <citation type="submission" date="2015-04" db="EMBL/GenBank/DDBJ databases">
        <authorList>
            <consortium name="Pathogen Informatics"/>
        </authorList>
    </citation>
    <scope>NUCLEOTIDE SEQUENCE [LARGE SCALE GENOMIC DNA]</scope>
    <source>
        <strain evidence="2 3">SGS1</strain>
    </source>
</reference>
<proteinExistence type="predicted"/>
<accession>A0A1J1H130</accession>
<dbReference type="PANTHER" id="PTHR23076">
    <property type="entry name" value="METALLOPROTEASE M41 FTSH"/>
    <property type="match status" value="1"/>
</dbReference>
<dbReference type="SMART" id="SM00382">
    <property type="entry name" value="AAA"/>
    <property type="match status" value="1"/>
</dbReference>
<dbReference type="RefSeq" id="XP_028531503.1">
    <property type="nucleotide sequence ID" value="XM_028679456.1"/>
</dbReference>
<dbReference type="InterPro" id="IPR025662">
    <property type="entry name" value="Sigma_54_int_dom_ATP-bd_1"/>
</dbReference>
<dbReference type="PROSITE" id="PS00675">
    <property type="entry name" value="SIGMA54_INTERACT_1"/>
    <property type="match status" value="1"/>
</dbReference>
<dbReference type="KEGG" id="prel:PRELSG_0114400"/>
<organism evidence="2 3">
    <name type="scientific">Plasmodium relictum</name>
    <dbReference type="NCBI Taxonomy" id="85471"/>
    <lineage>
        <taxon>Eukaryota</taxon>
        <taxon>Sar</taxon>
        <taxon>Alveolata</taxon>
        <taxon>Apicomplexa</taxon>
        <taxon>Aconoidasida</taxon>
        <taxon>Haemosporida</taxon>
        <taxon>Plasmodiidae</taxon>
        <taxon>Plasmodium</taxon>
        <taxon>Plasmodium (Haemamoeba)</taxon>
    </lineage>
</organism>
<dbReference type="Proteomes" id="UP000220158">
    <property type="component" value="Chromosome 1"/>
</dbReference>
<dbReference type="GO" id="GO:0005739">
    <property type="term" value="C:mitochondrion"/>
    <property type="evidence" value="ECO:0007669"/>
    <property type="project" value="TreeGrafter"/>
</dbReference>
<gene>
    <name evidence="2" type="ORF">PRELSG_0114400</name>
</gene>
<dbReference type="OMA" id="KDYNHFF"/>
<evidence type="ECO:0000313" key="3">
    <source>
        <dbReference type="Proteomes" id="UP000220158"/>
    </source>
</evidence>
<sequence>MKAKNDRKTNVEEVMSNYLITLSNIYKDKNINIVNVNENNEKTIWKPNNFRMELLKKDVFPTKKDNSNDLLDLEKSLHIYYEEIMNCIFTNKEKEIYMHIKRIIKNEKNYCDFESNEYLYCYLFILAIKKMFHDLVLEKKTEHLKIYKNKNTLEENEMVYYEIDKNINNNNNNDLIKENIIDYYKIDENNSNNTIKENAEKEYEIDKNNIDLYNADINNVDKNNANSNEKFIRKKDKNTVEDNYDNFNKNYFALLFDKLKNNKSYWLIPLSVVSSIYIYYKMRTKVSSLFYNYYMNISKYLSNLFICNTEKVIFKGYSHFFNNINKHNIKTIVFNPVNNTFSYLLNNKISKNTNIISHNGINSNGENNNVYAIYYNDYIMKYLLKNKCYENIEITLDEKVLKLPFLETVKKNLFDLVTYTFSILTFYYIYEKNISASKIDYSFEKKEKIESLNEIILNNETKKEIKTILFFLLYPKIFDDSVMYNTILFSGETGTGKSLLAKTIAKELNFDFLHLSGSSFIELYIGNGASKIRSLFKKAKKKKKCIVIFVDEIDSVGLSRSMNDICNQNQEYTQTLNQLLIEIDSLHEYNNLQLLYENSKKNNIFNTLKNLFLEKSNNENENLNEKDAYEIFQYYLNNNLSLLEVEEIFNLKKYRRESFILFIGATNRYKMLDSALVRSKRFDKIIYFHLPNFNTRKKLFEFYIEKYTKKKNNKIYNNSNNNNNNKSNINNSINNYDLFKYRINNNFSSIHFSNNQKYKNLFKLTNQKEDYLDNIDIFTLSLLTFMFNCADIDQLIYSSRLNILTKHDFNKIYNINNIVMENLNTLLHKKFSYDNHLEKILYQTDYDDLSSSSSKLFNCSDINYDNYLSKFINYCNNALEKKINEDKELTFDDFLFFFDFKHMKVKIWDDITILQNNLYVNNCYTNQNKEFQLCLLWKSIESFFINLYINYKNVN</sequence>
<name>A0A1J1H130_PLARL</name>
<dbReference type="AlphaFoldDB" id="A0A1J1H130"/>
<dbReference type="EMBL" id="LN835296">
    <property type="protein sequence ID" value="CRG98493.1"/>
    <property type="molecule type" value="Genomic_DNA"/>
</dbReference>
<evidence type="ECO:0000313" key="2">
    <source>
        <dbReference type="EMBL" id="CRG98493.1"/>
    </source>
</evidence>
<keyword evidence="3" id="KW-1185">Reference proteome</keyword>
<evidence type="ECO:0000259" key="1">
    <source>
        <dbReference type="SMART" id="SM00382"/>
    </source>
</evidence>
<dbReference type="InterPro" id="IPR027417">
    <property type="entry name" value="P-loop_NTPase"/>
</dbReference>
<protein>
    <submittedName>
        <fullName evidence="2">AAA family ATPase, putative</fullName>
    </submittedName>
</protein>
<dbReference type="Pfam" id="PF00004">
    <property type="entry name" value="AAA"/>
    <property type="match status" value="1"/>
</dbReference>
<dbReference type="OrthoDB" id="391872at2759"/>
<dbReference type="GO" id="GO:0006508">
    <property type="term" value="P:proteolysis"/>
    <property type="evidence" value="ECO:0007669"/>
    <property type="project" value="TreeGrafter"/>
</dbReference>
<dbReference type="GO" id="GO:0005524">
    <property type="term" value="F:ATP binding"/>
    <property type="evidence" value="ECO:0007669"/>
    <property type="project" value="InterPro"/>
</dbReference>
<dbReference type="GeneID" id="39734394"/>
<dbReference type="GO" id="GO:0016887">
    <property type="term" value="F:ATP hydrolysis activity"/>
    <property type="evidence" value="ECO:0007669"/>
    <property type="project" value="InterPro"/>
</dbReference>
<dbReference type="GO" id="GO:0004176">
    <property type="term" value="F:ATP-dependent peptidase activity"/>
    <property type="evidence" value="ECO:0007669"/>
    <property type="project" value="TreeGrafter"/>
</dbReference>
<dbReference type="SUPFAM" id="SSF52540">
    <property type="entry name" value="P-loop containing nucleoside triphosphate hydrolases"/>
    <property type="match status" value="1"/>
</dbReference>
<dbReference type="Gene3D" id="3.40.50.300">
    <property type="entry name" value="P-loop containing nucleotide triphosphate hydrolases"/>
    <property type="match status" value="1"/>
</dbReference>